<dbReference type="FunCoup" id="A0A3B5QZT3">
    <property type="interactions" value="131"/>
</dbReference>
<dbReference type="AlphaFoldDB" id="A0A3B5QZT3"/>
<sequence length="213" mass="23306">MEEAYGELYQQFLRLRSLCLRQAALLHQLTTALQKQQGVSVPEVEVSDLISIPVQCSHEVPAFLYEKPQPLTSAGPDPTPPHGAEHASRNVGCAAGVLAEGMSKLSVNMPCQRKQDVKTEMLNPFMFNTEFSKYHADPPSRSKPSEQNGPGERRAPCTAMMPMTDGGLLNLSGGAMMSDVAMHSHVCDFCQAVFPGDSTTRGEFLRHLHTHVT</sequence>
<dbReference type="RefSeq" id="XP_023180627.1">
    <property type="nucleotide sequence ID" value="XM_023324859.1"/>
</dbReference>
<dbReference type="Proteomes" id="UP000002852">
    <property type="component" value="Unassembled WGS sequence"/>
</dbReference>
<dbReference type="GeneTree" id="ENSGT00670000099474"/>
<reference evidence="3" key="1">
    <citation type="submission" date="2012-01" db="EMBL/GenBank/DDBJ databases">
        <authorList>
            <person name="Walter R."/>
            <person name="Schartl M."/>
            <person name="Warren W."/>
        </authorList>
    </citation>
    <scope>NUCLEOTIDE SEQUENCE [LARGE SCALE GENOMIC DNA]</scope>
    <source>
        <strain evidence="3">JP 163 A</strain>
    </source>
</reference>
<dbReference type="GeneID" id="102225367"/>
<reference evidence="2" key="4">
    <citation type="submission" date="2025-09" db="UniProtKB">
        <authorList>
            <consortium name="Ensembl"/>
        </authorList>
    </citation>
    <scope>IDENTIFICATION</scope>
    <source>
        <strain evidence="2">JP 163 A</strain>
    </source>
</reference>
<name>A0A3B5QZT3_XIPMA</name>
<evidence type="ECO:0000313" key="3">
    <source>
        <dbReference type="Proteomes" id="UP000002852"/>
    </source>
</evidence>
<reference evidence="2" key="3">
    <citation type="submission" date="2025-08" db="UniProtKB">
        <authorList>
            <consortium name="Ensembl"/>
        </authorList>
    </citation>
    <scope>IDENTIFICATION</scope>
    <source>
        <strain evidence="2">JP 163 A</strain>
    </source>
</reference>
<dbReference type="Ensembl" id="ENSXMAT00000035901.1">
    <property type="protein sequence ID" value="ENSXMAP00000036614.1"/>
    <property type="gene ID" value="ENSXMAG00000023227.1"/>
</dbReference>
<accession>A0A3B5QZT3</accession>
<dbReference type="RefSeq" id="XP_005804362.1">
    <property type="nucleotide sequence ID" value="XM_005804305.2"/>
</dbReference>
<feature type="region of interest" description="Disordered" evidence="1">
    <location>
        <begin position="133"/>
        <end position="159"/>
    </location>
</feature>
<organism evidence="2 3">
    <name type="scientific">Xiphophorus maculatus</name>
    <name type="common">Southern platyfish</name>
    <name type="synonym">Platypoecilus maculatus</name>
    <dbReference type="NCBI Taxonomy" id="8083"/>
    <lineage>
        <taxon>Eukaryota</taxon>
        <taxon>Metazoa</taxon>
        <taxon>Chordata</taxon>
        <taxon>Craniata</taxon>
        <taxon>Vertebrata</taxon>
        <taxon>Euteleostomi</taxon>
        <taxon>Actinopterygii</taxon>
        <taxon>Neopterygii</taxon>
        <taxon>Teleostei</taxon>
        <taxon>Neoteleostei</taxon>
        <taxon>Acanthomorphata</taxon>
        <taxon>Ovalentaria</taxon>
        <taxon>Atherinomorphae</taxon>
        <taxon>Cyprinodontiformes</taxon>
        <taxon>Poeciliidae</taxon>
        <taxon>Poeciliinae</taxon>
        <taxon>Xiphophorus</taxon>
    </lineage>
</organism>
<dbReference type="PANTHER" id="PTHR15249">
    <property type="entry name" value="TRAF FAMILY MEMBER-ASSOCIATED NF-KAPPA-B ACTIVATOR"/>
    <property type="match status" value="1"/>
</dbReference>
<feature type="compositionally biased region" description="Basic and acidic residues" evidence="1">
    <location>
        <begin position="133"/>
        <end position="144"/>
    </location>
</feature>
<proteinExistence type="predicted"/>
<feature type="region of interest" description="Disordered" evidence="1">
    <location>
        <begin position="68"/>
        <end position="87"/>
    </location>
</feature>
<dbReference type="STRING" id="8083.ENSXMAP00000036614"/>
<dbReference type="GO" id="GO:0043124">
    <property type="term" value="P:negative regulation of canonical NF-kappaB signal transduction"/>
    <property type="evidence" value="ECO:0007669"/>
    <property type="project" value="InterPro"/>
</dbReference>
<dbReference type="OMA" id="CDFCQAV"/>
<evidence type="ECO:0000313" key="2">
    <source>
        <dbReference type="Ensembl" id="ENSXMAP00000036614.1"/>
    </source>
</evidence>
<dbReference type="RefSeq" id="XP_023180628.1">
    <property type="nucleotide sequence ID" value="XM_023324860.1"/>
</dbReference>
<reference evidence="3" key="2">
    <citation type="journal article" date="2013" name="Nat. Genet.">
        <title>The genome of the platyfish, Xiphophorus maculatus, provides insights into evolutionary adaptation and several complex traits.</title>
        <authorList>
            <person name="Schartl M."/>
            <person name="Walter R.B."/>
            <person name="Shen Y."/>
            <person name="Garcia T."/>
            <person name="Catchen J."/>
            <person name="Amores A."/>
            <person name="Braasch I."/>
            <person name="Chalopin D."/>
            <person name="Volff J.N."/>
            <person name="Lesch K.P."/>
            <person name="Bisazza A."/>
            <person name="Minx P."/>
            <person name="Hillier L."/>
            <person name="Wilson R.K."/>
            <person name="Fuerstenberg S."/>
            <person name="Boore J."/>
            <person name="Searle S."/>
            <person name="Postlethwait J.H."/>
            <person name="Warren W.C."/>
        </authorList>
    </citation>
    <scope>NUCLEOTIDE SEQUENCE [LARGE SCALE GENOMIC DNA]</scope>
    <source>
        <strain evidence="3">JP 163 A</strain>
    </source>
</reference>
<evidence type="ECO:0000256" key="1">
    <source>
        <dbReference type="SAM" id="MobiDB-lite"/>
    </source>
</evidence>
<protein>
    <submittedName>
        <fullName evidence="2">Uncharacterized LOC102225367</fullName>
    </submittedName>
</protein>
<dbReference type="OrthoDB" id="8769224at2759"/>
<dbReference type="InParanoid" id="A0A3B5QZT3"/>
<dbReference type="KEGG" id="xma:102225367"/>
<dbReference type="InterPro" id="IPR039669">
    <property type="entry name" value="TANK"/>
</dbReference>
<dbReference type="PANTHER" id="PTHR15249:SF0">
    <property type="entry name" value="TRAF FAMILY MEMBER-ASSOCIATED NF-KAPPA-B ACTIVATOR"/>
    <property type="match status" value="1"/>
</dbReference>
<keyword evidence="3" id="KW-1185">Reference proteome</keyword>